<feature type="transmembrane region" description="Helical" evidence="10">
    <location>
        <begin position="165"/>
        <end position="182"/>
    </location>
</feature>
<name>A0A1Q2LEB2_9HELI</name>
<evidence type="ECO:0000256" key="7">
    <source>
        <dbReference type="ARBA" id="ARBA00023065"/>
    </source>
</evidence>
<dbReference type="InterPro" id="IPR002528">
    <property type="entry name" value="MATE_fam"/>
</dbReference>
<gene>
    <name evidence="11" type="ORF">XJ32_00145</name>
</gene>
<feature type="transmembrane region" description="Helical" evidence="10">
    <location>
        <begin position="415"/>
        <end position="439"/>
    </location>
</feature>
<dbReference type="PANTHER" id="PTHR43298">
    <property type="entry name" value="MULTIDRUG RESISTANCE PROTEIN NORM-RELATED"/>
    <property type="match status" value="1"/>
</dbReference>
<comment type="subcellular location">
    <subcellularLocation>
        <location evidence="1">Cell membrane</location>
        <topology evidence="1">Multi-pass membrane protein</topology>
    </subcellularLocation>
</comment>
<keyword evidence="2" id="KW-0813">Transport</keyword>
<feature type="transmembrane region" description="Helical" evidence="10">
    <location>
        <begin position="194"/>
        <end position="215"/>
    </location>
</feature>
<sequence length="450" mass="50119">MFSLGRTKKIQIKRILNIAIPSGLQSGLDMLSVSLALFYLGGISSLHFTALNTGAKYIIVFYPISAIFGIGTNVLMSRRFGAKNYVEMNRVYATIILSACIISLPMLYLIYLGIPYYLNLFNLSNELYTLTYSYVSLTIFALPSIIIKNVLISGFAATGDTKRPFFIKIFLTLLSMLGYYLLIEGRFGFPSLGLIGAAYVSLFISYLEMFILLLLPKFVQTKLSFSLYFNKTFLLNAFKVGIPTGLERIFTIASLNVVLVFVGSYAAIYKDSAMSGFQAGTTIEGFSFVPGFGFMVAIMSLMGQSIGAKNYIRASEYTKLCAILSSIMLGICGLLLVIFAKPLSAIFIRDDILGIEISVYYLIAVGLSQIPLILSFVYDGALRGAGFTQIPLFINIVSISIFRLLPMWLCTHFGFSIYMLFVIIFIETYIRALIFYLVFRSGVWKKPKKL</sequence>
<feature type="transmembrane region" description="Helical" evidence="10">
    <location>
        <begin position="249"/>
        <end position="268"/>
    </location>
</feature>
<feature type="transmembrane region" description="Helical" evidence="10">
    <location>
        <begin position="390"/>
        <end position="409"/>
    </location>
</feature>
<evidence type="ECO:0000256" key="4">
    <source>
        <dbReference type="ARBA" id="ARBA00022475"/>
    </source>
</evidence>
<dbReference type="EMBL" id="CP019645">
    <property type="protein sequence ID" value="AQQ58761.1"/>
    <property type="molecule type" value="Genomic_DNA"/>
</dbReference>
<dbReference type="GO" id="GO:0042910">
    <property type="term" value="F:xenobiotic transmembrane transporter activity"/>
    <property type="evidence" value="ECO:0007669"/>
    <property type="project" value="InterPro"/>
</dbReference>
<feature type="transmembrane region" description="Helical" evidence="10">
    <location>
        <begin position="134"/>
        <end position="158"/>
    </location>
</feature>
<evidence type="ECO:0000256" key="9">
    <source>
        <dbReference type="ARBA" id="ARBA00031636"/>
    </source>
</evidence>
<dbReference type="Pfam" id="PF01554">
    <property type="entry name" value="MatE"/>
    <property type="match status" value="2"/>
</dbReference>
<evidence type="ECO:0000256" key="6">
    <source>
        <dbReference type="ARBA" id="ARBA00022989"/>
    </source>
</evidence>
<organism evidence="11 12">
    <name type="scientific">Helicobacter bilis</name>
    <dbReference type="NCBI Taxonomy" id="37372"/>
    <lineage>
        <taxon>Bacteria</taxon>
        <taxon>Pseudomonadati</taxon>
        <taxon>Campylobacterota</taxon>
        <taxon>Epsilonproteobacteria</taxon>
        <taxon>Campylobacterales</taxon>
        <taxon>Helicobacteraceae</taxon>
        <taxon>Helicobacter</taxon>
    </lineage>
</organism>
<keyword evidence="7" id="KW-0406">Ion transport</keyword>
<keyword evidence="8 10" id="KW-0472">Membrane</keyword>
<dbReference type="GO" id="GO:0006811">
    <property type="term" value="P:monoatomic ion transport"/>
    <property type="evidence" value="ECO:0007669"/>
    <property type="project" value="UniProtKB-KW"/>
</dbReference>
<keyword evidence="3" id="KW-0050">Antiport</keyword>
<feature type="transmembrane region" description="Helical" evidence="10">
    <location>
        <begin position="57"/>
        <end position="76"/>
    </location>
</feature>
<dbReference type="InterPro" id="IPR050222">
    <property type="entry name" value="MATE_MdtK"/>
</dbReference>
<dbReference type="CDD" id="cd13137">
    <property type="entry name" value="MATE_NorM_like"/>
    <property type="match status" value="1"/>
</dbReference>
<dbReference type="GO" id="GO:0015297">
    <property type="term" value="F:antiporter activity"/>
    <property type="evidence" value="ECO:0007669"/>
    <property type="project" value="UniProtKB-KW"/>
</dbReference>
<dbReference type="PIRSF" id="PIRSF006603">
    <property type="entry name" value="DinF"/>
    <property type="match status" value="1"/>
</dbReference>
<feature type="transmembrane region" description="Helical" evidence="10">
    <location>
        <begin position="359"/>
        <end position="378"/>
    </location>
</feature>
<evidence type="ECO:0000256" key="5">
    <source>
        <dbReference type="ARBA" id="ARBA00022692"/>
    </source>
</evidence>
<feature type="transmembrane region" description="Helical" evidence="10">
    <location>
        <begin position="30"/>
        <end position="51"/>
    </location>
</feature>
<evidence type="ECO:0000256" key="10">
    <source>
        <dbReference type="SAM" id="Phobius"/>
    </source>
</evidence>
<proteinExistence type="predicted"/>
<dbReference type="AlphaFoldDB" id="A0A1Q2LEB2"/>
<feature type="transmembrane region" description="Helical" evidence="10">
    <location>
        <begin position="288"/>
        <end position="308"/>
    </location>
</feature>
<dbReference type="NCBIfam" id="TIGR00797">
    <property type="entry name" value="matE"/>
    <property type="match status" value="1"/>
</dbReference>
<evidence type="ECO:0000256" key="2">
    <source>
        <dbReference type="ARBA" id="ARBA00022448"/>
    </source>
</evidence>
<protein>
    <recommendedName>
        <fullName evidence="9">Multidrug-efflux transporter</fullName>
    </recommendedName>
</protein>
<reference evidence="11 12" key="1">
    <citation type="submission" date="2017-02" db="EMBL/GenBank/DDBJ databases">
        <title>Whole genome sequencing of Helicobacter bilis strain AAQJH.</title>
        <authorList>
            <person name="Conlan S."/>
            <person name="Thomas P.J."/>
            <person name="Mullikin J."/>
            <person name="Palmore T.N."/>
            <person name="Frank K.M."/>
            <person name="Segre J.A."/>
        </authorList>
    </citation>
    <scope>NUCLEOTIDE SEQUENCE [LARGE SCALE GENOMIC DNA]</scope>
    <source>
        <strain evidence="11 12">AAQJH</strain>
    </source>
</reference>
<dbReference type="InterPro" id="IPR048279">
    <property type="entry name" value="MdtK-like"/>
</dbReference>
<evidence type="ECO:0000256" key="1">
    <source>
        <dbReference type="ARBA" id="ARBA00004651"/>
    </source>
</evidence>
<keyword evidence="6 10" id="KW-1133">Transmembrane helix</keyword>
<dbReference type="KEGG" id="hbl:XJ32_00145"/>
<dbReference type="RefSeq" id="WP_254422394.1">
    <property type="nucleotide sequence ID" value="NZ_CP019645.1"/>
</dbReference>
<keyword evidence="5 10" id="KW-0812">Transmembrane</keyword>
<dbReference type="Proteomes" id="UP000188298">
    <property type="component" value="Chromosome"/>
</dbReference>
<dbReference type="GO" id="GO:0005886">
    <property type="term" value="C:plasma membrane"/>
    <property type="evidence" value="ECO:0007669"/>
    <property type="project" value="UniProtKB-SubCell"/>
</dbReference>
<evidence type="ECO:0000256" key="3">
    <source>
        <dbReference type="ARBA" id="ARBA00022449"/>
    </source>
</evidence>
<evidence type="ECO:0000313" key="11">
    <source>
        <dbReference type="EMBL" id="AQQ58761.1"/>
    </source>
</evidence>
<evidence type="ECO:0000313" key="12">
    <source>
        <dbReference type="Proteomes" id="UP000188298"/>
    </source>
</evidence>
<evidence type="ECO:0000256" key="8">
    <source>
        <dbReference type="ARBA" id="ARBA00023136"/>
    </source>
</evidence>
<dbReference type="PANTHER" id="PTHR43298:SF2">
    <property type="entry name" value="FMN_FAD EXPORTER YEEO-RELATED"/>
    <property type="match status" value="1"/>
</dbReference>
<keyword evidence="4" id="KW-1003">Cell membrane</keyword>
<feature type="transmembrane region" description="Helical" evidence="10">
    <location>
        <begin position="320"/>
        <end position="339"/>
    </location>
</feature>
<accession>A0A1Q2LEB2</accession>
<feature type="transmembrane region" description="Helical" evidence="10">
    <location>
        <begin position="91"/>
        <end position="114"/>
    </location>
</feature>